<protein>
    <submittedName>
        <fullName evidence="3">Acyl-CoA desaturase</fullName>
        <ecNumber evidence="3">1.14.19.-</ecNumber>
    </submittedName>
</protein>
<feature type="transmembrane region" description="Helical" evidence="1">
    <location>
        <begin position="38"/>
        <end position="57"/>
    </location>
</feature>
<dbReference type="GO" id="GO:0016491">
    <property type="term" value="F:oxidoreductase activity"/>
    <property type="evidence" value="ECO:0007669"/>
    <property type="project" value="UniProtKB-KW"/>
</dbReference>
<feature type="transmembrane region" description="Helical" evidence="1">
    <location>
        <begin position="102"/>
        <end position="120"/>
    </location>
</feature>
<feature type="transmembrane region" description="Helical" evidence="1">
    <location>
        <begin position="228"/>
        <end position="250"/>
    </location>
</feature>
<organism evidence="3 4">
    <name type="scientific">Splendidivirga corallicola</name>
    <dbReference type="NCBI Taxonomy" id="3051826"/>
    <lineage>
        <taxon>Bacteria</taxon>
        <taxon>Pseudomonadati</taxon>
        <taxon>Bacteroidota</taxon>
        <taxon>Cytophagia</taxon>
        <taxon>Cytophagales</taxon>
        <taxon>Splendidivirgaceae</taxon>
        <taxon>Splendidivirga</taxon>
    </lineage>
</organism>
<dbReference type="Pfam" id="PF00487">
    <property type="entry name" value="FA_desaturase"/>
    <property type="match status" value="1"/>
</dbReference>
<dbReference type="InterPro" id="IPR005804">
    <property type="entry name" value="FA_desaturase_dom"/>
</dbReference>
<evidence type="ECO:0000259" key="2">
    <source>
        <dbReference type="Pfam" id="PF00487"/>
    </source>
</evidence>
<gene>
    <name evidence="3" type="ORF">QQ008_29720</name>
</gene>
<keyword evidence="4" id="KW-1185">Reference proteome</keyword>
<feature type="transmembrane region" description="Helical" evidence="1">
    <location>
        <begin position="162"/>
        <end position="181"/>
    </location>
</feature>
<dbReference type="PANTHER" id="PTHR19353:SF19">
    <property type="entry name" value="DELTA(5) FATTY ACID DESATURASE C-RELATED"/>
    <property type="match status" value="1"/>
</dbReference>
<dbReference type="InterPro" id="IPR012171">
    <property type="entry name" value="Fatty_acid_desaturase"/>
</dbReference>
<comment type="caution">
    <text evidence="3">The sequence shown here is derived from an EMBL/GenBank/DDBJ whole genome shotgun (WGS) entry which is preliminary data.</text>
</comment>
<reference evidence="3" key="1">
    <citation type="submission" date="2023-06" db="EMBL/GenBank/DDBJ databases">
        <title>Genomic of Parafulvivirga corallium.</title>
        <authorList>
            <person name="Wang G."/>
        </authorList>
    </citation>
    <scope>NUCLEOTIDE SEQUENCE</scope>
    <source>
        <strain evidence="3">BMA10</strain>
    </source>
</reference>
<dbReference type="PANTHER" id="PTHR19353">
    <property type="entry name" value="FATTY ACID DESATURASE 2"/>
    <property type="match status" value="1"/>
</dbReference>
<dbReference type="RefSeq" id="WP_346755622.1">
    <property type="nucleotide sequence ID" value="NZ_JAUJEA010000021.1"/>
</dbReference>
<feature type="transmembrane region" description="Helical" evidence="1">
    <location>
        <begin position="63"/>
        <end position="82"/>
    </location>
</feature>
<feature type="transmembrane region" description="Helical" evidence="1">
    <location>
        <begin position="202"/>
        <end position="222"/>
    </location>
</feature>
<accession>A0ABT8KXT3</accession>
<sequence>MKVKFDSQNNPGFHAAVRKEVDNYFKQNAIGKNANAEMVLKTVLFLSLLIGFYALIISNAFDVYTMLVFAILLGMVQAFIGFNVCHDAIHGSYSSNRKVNKILSYVFNVIGANAYVWDITHNKVHHTYTNIPGHDEDLEVAPGLICMSPTEKPKAIMRFQHIYAFFLYSLTSLSWVLRKDFKKFFQKKIGETDNSKHAGIEYFNLFFFKLLYYTLFIVIPLIVLDITWWQFIIGFLAMHLAEGLVLGLVFQLAHVVEGISFPEPSSEGKIEESWAIHQMNTTADFARKSTLAKFFCGGLNFQIEHHLFPNICHVHYPAISHIVKATAIAHNVPYHENETFFGALQSHYRALKHFGRQ</sequence>
<dbReference type="PIRSF" id="PIRSF015921">
    <property type="entry name" value="FA_sphinglp_des"/>
    <property type="match status" value="1"/>
</dbReference>
<feature type="domain" description="Fatty acid desaturase" evidence="2">
    <location>
        <begin position="66"/>
        <end position="336"/>
    </location>
</feature>
<proteinExistence type="predicted"/>
<evidence type="ECO:0000313" key="3">
    <source>
        <dbReference type="EMBL" id="MDN5205600.1"/>
    </source>
</evidence>
<keyword evidence="1" id="KW-0472">Membrane</keyword>
<dbReference type="Proteomes" id="UP001172082">
    <property type="component" value="Unassembled WGS sequence"/>
</dbReference>
<dbReference type="EC" id="1.14.19.-" evidence="3"/>
<name>A0ABT8KXT3_9BACT</name>
<dbReference type="EMBL" id="JAUJEA010000021">
    <property type="protein sequence ID" value="MDN5205600.1"/>
    <property type="molecule type" value="Genomic_DNA"/>
</dbReference>
<keyword evidence="1" id="KW-0812">Transmembrane</keyword>
<evidence type="ECO:0000313" key="4">
    <source>
        <dbReference type="Proteomes" id="UP001172082"/>
    </source>
</evidence>
<keyword evidence="3" id="KW-0560">Oxidoreductase</keyword>
<dbReference type="CDD" id="cd03506">
    <property type="entry name" value="Delta6-FADS-like"/>
    <property type="match status" value="1"/>
</dbReference>
<keyword evidence="1" id="KW-1133">Transmembrane helix</keyword>
<evidence type="ECO:0000256" key="1">
    <source>
        <dbReference type="SAM" id="Phobius"/>
    </source>
</evidence>